<dbReference type="InterPro" id="IPR043502">
    <property type="entry name" value="DNA/RNA_pol_sf"/>
</dbReference>
<dbReference type="CDD" id="cd01650">
    <property type="entry name" value="RT_nLTR_like"/>
    <property type="match status" value="1"/>
</dbReference>
<sequence length="399" mass="45277">IRDFLNKKDILHPQQFGFRPGRSTVQAASALLMREYESLENRDCTAIRLYDLTKAFDLVPHDLLLKKLAHYGFNDSAVAFFKSFLGGWSQTVVFNGSTSTATAITCGVKQGSVLGPTLFLIFANDLAFQFVDGGGEIFLFADDMSVLASGANPISLSDDLSSSNNVIEDWCYANALKLNKEKTQNMKFCLNGRIEGPVNFLGLQLDNRLSWNFHTDHLHSKLASINFALRRLSSAVSFPVLRMAFFALFMSRASYMIIMWGNSSKWEMIFKQQKAAVRIMYGLGYAESCRGYFKRLQCLTIPSLYVFNCIQFVYKNLGLVPRGSDKHKYLTRNRNDLRPPMTRLTNSLRSNPLQTGVRFFNYLPECIRDLPEKKFVAKLKALLLNAELYSVSEFFSINF</sequence>
<feature type="non-terminal residue" evidence="2">
    <location>
        <position position="1"/>
    </location>
</feature>
<reference evidence="2" key="1">
    <citation type="journal article" date="2014" name="PLoS ONE">
        <title>Transcriptome-Based Identification of ABC Transporters in the Western Tarnished Plant Bug Lygus hesperus.</title>
        <authorList>
            <person name="Hull J.J."/>
            <person name="Chaney K."/>
            <person name="Geib S.M."/>
            <person name="Fabrick J.A."/>
            <person name="Brent C.S."/>
            <person name="Walsh D."/>
            <person name="Lavine L.C."/>
        </authorList>
    </citation>
    <scope>NUCLEOTIDE SEQUENCE</scope>
</reference>
<feature type="domain" description="Reverse transcriptase" evidence="1">
    <location>
        <begin position="1"/>
        <end position="205"/>
    </location>
</feature>
<dbReference type="Pfam" id="PF00078">
    <property type="entry name" value="RVT_1"/>
    <property type="match status" value="1"/>
</dbReference>
<dbReference type="EMBL" id="GBHO01037463">
    <property type="protein sequence ID" value="JAG06141.1"/>
    <property type="molecule type" value="Transcribed_RNA"/>
</dbReference>
<organism evidence="2">
    <name type="scientific">Lygus hesperus</name>
    <name type="common">Western plant bug</name>
    <dbReference type="NCBI Taxonomy" id="30085"/>
    <lineage>
        <taxon>Eukaryota</taxon>
        <taxon>Metazoa</taxon>
        <taxon>Ecdysozoa</taxon>
        <taxon>Arthropoda</taxon>
        <taxon>Hexapoda</taxon>
        <taxon>Insecta</taxon>
        <taxon>Pterygota</taxon>
        <taxon>Neoptera</taxon>
        <taxon>Paraneoptera</taxon>
        <taxon>Hemiptera</taxon>
        <taxon>Heteroptera</taxon>
        <taxon>Panheteroptera</taxon>
        <taxon>Cimicomorpha</taxon>
        <taxon>Miridae</taxon>
        <taxon>Mirini</taxon>
        <taxon>Lygus</taxon>
    </lineage>
</organism>
<dbReference type="PANTHER" id="PTHR33332">
    <property type="entry name" value="REVERSE TRANSCRIPTASE DOMAIN-CONTAINING PROTEIN"/>
    <property type="match status" value="1"/>
</dbReference>
<dbReference type="InterPro" id="IPR000477">
    <property type="entry name" value="RT_dom"/>
</dbReference>
<dbReference type="AlphaFoldDB" id="A0A0A9WFH9"/>
<reference evidence="2" key="2">
    <citation type="submission" date="2014-07" db="EMBL/GenBank/DDBJ databases">
        <authorList>
            <person name="Hull J."/>
        </authorList>
    </citation>
    <scope>NUCLEOTIDE SEQUENCE</scope>
</reference>
<keyword evidence="2" id="KW-0808">Transferase</keyword>
<proteinExistence type="predicted"/>
<dbReference type="SUPFAM" id="SSF56672">
    <property type="entry name" value="DNA/RNA polymerases"/>
    <property type="match status" value="1"/>
</dbReference>
<keyword evidence="2" id="KW-0695">RNA-directed DNA polymerase</keyword>
<evidence type="ECO:0000313" key="2">
    <source>
        <dbReference type="EMBL" id="JAG06141.1"/>
    </source>
</evidence>
<protein>
    <submittedName>
        <fullName evidence="2">Putative RNA-directed DNA polymerase from transposon BS</fullName>
    </submittedName>
</protein>
<name>A0A0A9WFH9_LYGHE</name>
<gene>
    <name evidence="2" type="primary">RTase_121</name>
    <name evidence="2" type="ORF">CM83_17302</name>
</gene>
<dbReference type="GO" id="GO:0003964">
    <property type="term" value="F:RNA-directed DNA polymerase activity"/>
    <property type="evidence" value="ECO:0007669"/>
    <property type="project" value="UniProtKB-KW"/>
</dbReference>
<dbReference type="PROSITE" id="PS50878">
    <property type="entry name" value="RT_POL"/>
    <property type="match status" value="1"/>
</dbReference>
<keyword evidence="2" id="KW-0548">Nucleotidyltransferase</keyword>
<accession>A0A0A9WFH9</accession>
<evidence type="ECO:0000259" key="1">
    <source>
        <dbReference type="PROSITE" id="PS50878"/>
    </source>
</evidence>